<organism evidence="1 2">
    <name type="scientific">Echinococcus granulosus</name>
    <name type="common">Hydatid tapeworm</name>
    <dbReference type="NCBI Taxonomy" id="6210"/>
    <lineage>
        <taxon>Eukaryota</taxon>
        <taxon>Metazoa</taxon>
        <taxon>Spiralia</taxon>
        <taxon>Lophotrochozoa</taxon>
        <taxon>Platyhelminthes</taxon>
        <taxon>Cestoda</taxon>
        <taxon>Eucestoda</taxon>
        <taxon>Cyclophyllidea</taxon>
        <taxon>Taeniidae</taxon>
        <taxon>Echinococcus</taxon>
        <taxon>Echinococcus granulosus group</taxon>
    </lineage>
</organism>
<evidence type="ECO:0000313" key="2">
    <source>
        <dbReference type="Proteomes" id="UP000019149"/>
    </source>
</evidence>
<dbReference type="GeneID" id="36340290"/>
<gene>
    <name evidence="1" type="ORF">EGR_04575</name>
</gene>
<dbReference type="EMBL" id="APAU02000029">
    <property type="protein sequence ID" value="EUB60556.1"/>
    <property type="molecule type" value="Genomic_DNA"/>
</dbReference>
<protein>
    <submittedName>
        <fullName evidence="1">Uncharacterized protein</fullName>
    </submittedName>
</protein>
<evidence type="ECO:0000313" key="1">
    <source>
        <dbReference type="EMBL" id="EUB60556.1"/>
    </source>
</evidence>
<sequence>MIIKSQISMILNKPTYDTLIVIVSSKVVIATKSIVELKWEERQMGSCAFLSDEINSSTSEKNVRGDFVEKVLEYLVLDFAGFMKRSEALLIHPTTDETFAWNRGSGGAFEAGIRLGFSQYRECKGDQGNGCGARKKCATTEVVLLPSCRGDESFYDVICTREVNETGKMINCDTTCEIRCHRHPSGGFELAVHQMEWRII</sequence>
<dbReference type="KEGG" id="egl:EGR_04575"/>
<reference evidence="1 2" key="1">
    <citation type="journal article" date="2013" name="Nat. Genet.">
        <title>The genome of the hydatid tapeworm Echinococcus granulosus.</title>
        <authorList>
            <person name="Zheng H."/>
            <person name="Zhang W."/>
            <person name="Zhang L."/>
            <person name="Zhang Z."/>
            <person name="Li J."/>
            <person name="Lu G."/>
            <person name="Zhu Y."/>
            <person name="Wang Y."/>
            <person name="Huang Y."/>
            <person name="Liu J."/>
            <person name="Kang H."/>
            <person name="Chen J."/>
            <person name="Wang L."/>
            <person name="Chen A."/>
            <person name="Yu S."/>
            <person name="Gao Z."/>
            <person name="Jin L."/>
            <person name="Gu W."/>
            <person name="Wang Z."/>
            <person name="Zhao L."/>
            <person name="Shi B."/>
            <person name="Wen H."/>
            <person name="Lin R."/>
            <person name="Jones M.K."/>
            <person name="Brejova B."/>
            <person name="Vinar T."/>
            <person name="Zhao G."/>
            <person name="McManus D.P."/>
            <person name="Chen Z."/>
            <person name="Zhou Y."/>
            <person name="Wang S."/>
        </authorList>
    </citation>
    <scope>NUCLEOTIDE SEQUENCE [LARGE SCALE GENOMIC DNA]</scope>
</reference>
<proteinExistence type="predicted"/>
<comment type="caution">
    <text evidence="1">The sequence shown here is derived from an EMBL/GenBank/DDBJ whole genome shotgun (WGS) entry which is preliminary data.</text>
</comment>
<accession>W6UHM2</accession>
<name>W6UHM2_ECHGR</name>
<dbReference type="AlphaFoldDB" id="W6UHM2"/>
<dbReference type="Proteomes" id="UP000019149">
    <property type="component" value="Unassembled WGS sequence"/>
</dbReference>
<dbReference type="RefSeq" id="XP_024351752.1">
    <property type="nucleotide sequence ID" value="XM_024493824.1"/>
</dbReference>
<dbReference type="CTD" id="36340290"/>
<keyword evidence="2" id="KW-1185">Reference proteome</keyword>